<keyword evidence="2" id="KW-1133">Transmembrane helix</keyword>
<dbReference type="STRING" id="103827.A0A0N5D1G0"/>
<keyword evidence="4" id="KW-1185">Reference proteome</keyword>
<organism evidence="5">
    <name type="scientific">Thelazia callipaeda</name>
    <name type="common">Oriental eyeworm</name>
    <name type="synonym">Parasitic nematode</name>
    <dbReference type="NCBI Taxonomy" id="103827"/>
    <lineage>
        <taxon>Eukaryota</taxon>
        <taxon>Metazoa</taxon>
        <taxon>Ecdysozoa</taxon>
        <taxon>Nematoda</taxon>
        <taxon>Chromadorea</taxon>
        <taxon>Rhabditida</taxon>
        <taxon>Spirurina</taxon>
        <taxon>Spiruromorpha</taxon>
        <taxon>Thelazioidea</taxon>
        <taxon>Thelaziidae</taxon>
        <taxon>Thelazia</taxon>
    </lineage>
</organism>
<dbReference type="WBParaSite" id="TCLT_0000668501-mRNA-1">
    <property type="protein sequence ID" value="TCLT_0000668501-mRNA-1"/>
    <property type="gene ID" value="TCLT_0000668501"/>
</dbReference>
<feature type="region of interest" description="Disordered" evidence="1">
    <location>
        <begin position="16"/>
        <end position="46"/>
    </location>
</feature>
<feature type="transmembrane region" description="Helical" evidence="2">
    <location>
        <begin position="68"/>
        <end position="89"/>
    </location>
</feature>
<sequence length="113" mass="11710">MGKSVSDSSVTIKTATQANTGSASHSSDCSRRTLASTATDQEKTLVQSQDNSEQFLNSEFAVQHGPGYNWLIAAIIIVADMVGGGLVAMPAGFHDTGFICKASAASSFGFCSK</sequence>
<dbReference type="EMBL" id="UYYF01004435">
    <property type="protein sequence ID" value="VDN04049.1"/>
    <property type="molecule type" value="Genomic_DNA"/>
</dbReference>
<keyword evidence="2" id="KW-0812">Transmembrane</keyword>
<evidence type="ECO:0000256" key="2">
    <source>
        <dbReference type="SAM" id="Phobius"/>
    </source>
</evidence>
<evidence type="ECO:0000313" key="4">
    <source>
        <dbReference type="Proteomes" id="UP000276776"/>
    </source>
</evidence>
<dbReference type="Proteomes" id="UP000276776">
    <property type="component" value="Unassembled WGS sequence"/>
</dbReference>
<accession>A0A0N5D1G0</accession>
<gene>
    <name evidence="3" type="ORF">TCLT_LOCUS6674</name>
</gene>
<keyword evidence="2" id="KW-0472">Membrane</keyword>
<proteinExistence type="predicted"/>
<reference evidence="5" key="1">
    <citation type="submission" date="2017-02" db="UniProtKB">
        <authorList>
            <consortium name="WormBaseParasite"/>
        </authorList>
    </citation>
    <scope>IDENTIFICATION</scope>
</reference>
<evidence type="ECO:0000313" key="5">
    <source>
        <dbReference type="WBParaSite" id="TCLT_0000668501-mRNA-1"/>
    </source>
</evidence>
<reference evidence="3 4" key="2">
    <citation type="submission" date="2018-11" db="EMBL/GenBank/DDBJ databases">
        <authorList>
            <consortium name="Pathogen Informatics"/>
        </authorList>
    </citation>
    <scope>NUCLEOTIDE SEQUENCE [LARGE SCALE GENOMIC DNA]</scope>
</reference>
<protein>
    <submittedName>
        <fullName evidence="5">Aa_trans domain-containing protein</fullName>
    </submittedName>
</protein>
<evidence type="ECO:0000313" key="3">
    <source>
        <dbReference type="EMBL" id="VDN04049.1"/>
    </source>
</evidence>
<name>A0A0N5D1G0_THECL</name>
<dbReference type="OrthoDB" id="655540at2759"/>
<dbReference type="AlphaFoldDB" id="A0A0N5D1G0"/>
<evidence type="ECO:0000256" key="1">
    <source>
        <dbReference type="SAM" id="MobiDB-lite"/>
    </source>
</evidence>